<feature type="domain" description="PpiC" evidence="8">
    <location>
        <begin position="247"/>
        <end position="359"/>
    </location>
</feature>
<dbReference type="Pfam" id="PF13624">
    <property type="entry name" value="SurA_N_3"/>
    <property type="match status" value="1"/>
</dbReference>
<dbReference type="InterPro" id="IPR000297">
    <property type="entry name" value="PPIase_PpiC"/>
</dbReference>
<comment type="subcellular location">
    <subcellularLocation>
        <location evidence="1">Cell membrane</location>
        <topology evidence="1">Single-pass type II membrane protein</topology>
    </subcellularLocation>
</comment>
<dbReference type="PANTHER" id="PTHR47529:SF1">
    <property type="entry name" value="PERIPLASMIC CHAPERONE PPID"/>
    <property type="match status" value="1"/>
</dbReference>
<comment type="similarity">
    <text evidence="7">Belongs to the PpiD chaperone family.</text>
</comment>
<keyword evidence="6" id="KW-0143">Chaperone</keyword>
<evidence type="ECO:0000259" key="8">
    <source>
        <dbReference type="Pfam" id="PF13145"/>
    </source>
</evidence>
<accession>A0A1I1GBD5</accession>
<dbReference type="SUPFAM" id="SSF109998">
    <property type="entry name" value="Triger factor/SurA peptide-binding domain-like"/>
    <property type="match status" value="1"/>
</dbReference>
<dbReference type="EMBL" id="FOMB01000002">
    <property type="protein sequence ID" value="SFC08825.1"/>
    <property type="molecule type" value="Genomic_DNA"/>
</dbReference>
<dbReference type="STRING" id="728005.SAMN04488059_10286"/>
<dbReference type="GO" id="GO:0005886">
    <property type="term" value="C:plasma membrane"/>
    <property type="evidence" value="ECO:0007669"/>
    <property type="project" value="UniProtKB-SubCell"/>
</dbReference>
<evidence type="ECO:0000313" key="9">
    <source>
        <dbReference type="EMBL" id="SFC08825.1"/>
    </source>
</evidence>
<dbReference type="OrthoDB" id="9768393at2"/>
<dbReference type="Pfam" id="PF13145">
    <property type="entry name" value="Rotamase_2"/>
    <property type="match status" value="1"/>
</dbReference>
<keyword evidence="2" id="KW-1003">Cell membrane</keyword>
<dbReference type="PANTHER" id="PTHR47529">
    <property type="entry name" value="PEPTIDYL-PROLYL CIS-TRANS ISOMERASE D"/>
    <property type="match status" value="1"/>
</dbReference>
<evidence type="ECO:0000256" key="6">
    <source>
        <dbReference type="ARBA" id="ARBA00023186"/>
    </source>
</evidence>
<evidence type="ECO:0000256" key="4">
    <source>
        <dbReference type="ARBA" id="ARBA00022989"/>
    </source>
</evidence>
<organism evidence="9 10">
    <name type="scientific">Devosia psychrophila</name>
    <dbReference type="NCBI Taxonomy" id="728005"/>
    <lineage>
        <taxon>Bacteria</taxon>
        <taxon>Pseudomonadati</taxon>
        <taxon>Pseudomonadota</taxon>
        <taxon>Alphaproteobacteria</taxon>
        <taxon>Hyphomicrobiales</taxon>
        <taxon>Devosiaceae</taxon>
        <taxon>Devosia</taxon>
    </lineage>
</organism>
<sequence length="623" mass="66160">MLDSLRVFAKSWPGKIMGGFLLVGIAGFGINNVITDLGSNTVARVGNAEINSREFLRAYQNQLNQVAQQIGSVPTAEEAVNLGVPSMVLQNLAQDAALDQVADDFGLGVSEDQLSKMLRADPSFQNALGVFDPSSFTQVLQSSGLTEAEYFESQTESARRQQLVLSLFGDTKLPATASTLVNRYAADRRTIDYFVLGETNVETPAAPTEAELAAYLTEHQAEFRTVETRSVQMLRLTTADLAATKTISEDAVAAEFERTKASLVQAERRTIQQVVLNDEQVAAFQAGLAAGTPFEGLVAEAGVTPTDLGSLTQAQINDTNLAAAAFGVAQGSFVIIDGVAGKRAVHVSAIEGGGEPNLEGSREQITQNLALAEARDELAEVQDQIEELRAAFRPLSEIATRFNLDLYETNVTAAGTELDVLPDLSTEDRPRVTQAVFKATEGALTPAITLAGNGNLWFDLNKIDPARDQTLDEVRDQVATALTTERTNNAIIAAQAEAVKRLDNGEAIADVATSYNVFPQLSPPFTRFGSDDGTVDAAVASAAFSGAADHHGSAVNQAGEFIVFQVTDLTAAEGALAKAANDSLENEQRVGIYGDFVTAVRDDAGLRINQQALSAALALNTGL</sequence>
<dbReference type="AlphaFoldDB" id="A0A1I1GBD5"/>
<keyword evidence="5" id="KW-0472">Membrane</keyword>
<keyword evidence="3" id="KW-0812">Transmembrane</keyword>
<evidence type="ECO:0000256" key="7">
    <source>
        <dbReference type="ARBA" id="ARBA00038408"/>
    </source>
</evidence>
<dbReference type="GO" id="GO:0003755">
    <property type="term" value="F:peptidyl-prolyl cis-trans isomerase activity"/>
    <property type="evidence" value="ECO:0007669"/>
    <property type="project" value="InterPro"/>
</dbReference>
<keyword evidence="9" id="KW-0413">Isomerase</keyword>
<name>A0A1I1GBD5_9HYPH</name>
<keyword evidence="4" id="KW-1133">Transmembrane helix</keyword>
<gene>
    <name evidence="9" type="ORF">SAMN04488059_10286</name>
</gene>
<evidence type="ECO:0000256" key="5">
    <source>
        <dbReference type="ARBA" id="ARBA00023136"/>
    </source>
</evidence>
<reference evidence="9 10" key="1">
    <citation type="submission" date="2016-10" db="EMBL/GenBank/DDBJ databases">
        <authorList>
            <person name="de Groot N.N."/>
        </authorList>
    </citation>
    <scope>NUCLEOTIDE SEQUENCE [LARGE SCALE GENOMIC DNA]</scope>
    <source>
        <strain evidence="9 10">CGMCC 1.10210</strain>
    </source>
</reference>
<evidence type="ECO:0000256" key="3">
    <source>
        <dbReference type="ARBA" id="ARBA00022692"/>
    </source>
</evidence>
<dbReference type="Proteomes" id="UP000182258">
    <property type="component" value="Unassembled WGS sequence"/>
</dbReference>
<dbReference type="InterPro" id="IPR027304">
    <property type="entry name" value="Trigger_fact/SurA_dom_sf"/>
</dbReference>
<evidence type="ECO:0000313" key="10">
    <source>
        <dbReference type="Proteomes" id="UP000182258"/>
    </source>
</evidence>
<dbReference type="RefSeq" id="WP_046169098.1">
    <property type="nucleotide sequence ID" value="NZ_FOMB01000002.1"/>
</dbReference>
<dbReference type="InterPro" id="IPR052029">
    <property type="entry name" value="PpiD_chaperone"/>
</dbReference>
<evidence type="ECO:0000256" key="2">
    <source>
        <dbReference type="ARBA" id="ARBA00022475"/>
    </source>
</evidence>
<protein>
    <submittedName>
        <fullName evidence="9">Peptidyl-prolyl cis-trans isomerase D</fullName>
    </submittedName>
</protein>
<proteinExistence type="inferred from homology"/>
<evidence type="ECO:0000256" key="1">
    <source>
        <dbReference type="ARBA" id="ARBA00004401"/>
    </source>
</evidence>